<evidence type="ECO:0000259" key="2">
    <source>
        <dbReference type="Pfam" id="PF01593"/>
    </source>
</evidence>
<dbReference type="InterPro" id="IPR036188">
    <property type="entry name" value="FAD/NAD-bd_sf"/>
</dbReference>
<keyword evidence="4" id="KW-1185">Reference proteome</keyword>
<protein>
    <submittedName>
        <fullName evidence="3">NAD(P)-binding protein</fullName>
    </submittedName>
</protein>
<dbReference type="EMBL" id="WVIC01000015">
    <property type="protein sequence ID" value="NCJ06709.1"/>
    <property type="molecule type" value="Genomic_DNA"/>
</dbReference>
<gene>
    <name evidence="3" type="ORF">GS597_09355</name>
</gene>
<evidence type="ECO:0000256" key="1">
    <source>
        <dbReference type="ARBA" id="ARBA00005995"/>
    </source>
</evidence>
<reference evidence="3" key="1">
    <citation type="submission" date="2019-12" db="EMBL/GenBank/DDBJ databases">
        <title>High-Quality draft genome sequences of three cyanobacteria isolated from the limestone walls of the Old Cathedral of Coimbra.</title>
        <authorList>
            <person name="Tiago I."/>
            <person name="Soares F."/>
            <person name="Portugal A."/>
        </authorList>
    </citation>
    <scope>NUCLEOTIDE SEQUENCE [LARGE SCALE GENOMIC DNA]</scope>
    <source>
        <strain evidence="3">C</strain>
    </source>
</reference>
<feature type="domain" description="Amine oxidase" evidence="2">
    <location>
        <begin position="5"/>
        <end position="451"/>
    </location>
</feature>
<comment type="caution">
    <text evidence="3">The sequence shown here is derived from an EMBL/GenBank/DDBJ whole genome shotgun (WGS) entry which is preliminary data.</text>
</comment>
<dbReference type="AlphaFoldDB" id="A0A8K2A797"/>
<dbReference type="Gene3D" id="1.10.405.10">
    <property type="entry name" value="Guanine Nucleotide Dissociation Inhibitor, domain 1"/>
    <property type="match status" value="1"/>
</dbReference>
<dbReference type="GO" id="GO:0016491">
    <property type="term" value="F:oxidoreductase activity"/>
    <property type="evidence" value="ECO:0007669"/>
    <property type="project" value="InterPro"/>
</dbReference>
<dbReference type="InterPro" id="IPR050703">
    <property type="entry name" value="Flavin_MAO"/>
</dbReference>
<dbReference type="Gene3D" id="3.50.50.60">
    <property type="entry name" value="FAD/NAD(P)-binding domain"/>
    <property type="match status" value="1"/>
</dbReference>
<dbReference type="SUPFAM" id="SSF51905">
    <property type="entry name" value="FAD/NAD(P)-binding domain"/>
    <property type="match status" value="1"/>
</dbReference>
<dbReference type="Proteomes" id="UP000607397">
    <property type="component" value="Unassembled WGS sequence"/>
</dbReference>
<proteinExistence type="inferred from homology"/>
<accession>A0A8K2A797</accession>
<sequence>MGGGLAGLSAAYHLKKLGISATVYEAKPILGGRIRSQDALIPGLINDLGGTLINSDHEDMLALIEELDLTLFDRFAAFAEREIPVDFYHLAGQSRSEAEVAELLGPIAEQIGEDFELLEQDFDTHVQRLDALSVAEYLDQHTDKISVDWIRTLLELGIRSEYGVEPAESSALQLIYNLPSVDGEKVTAIKSDEAYMLQGGSAVLIEALATELSEQIKTRWILRQISSEGDKFTLMFDQRGSQEMVQADYVILALPFPALRRVDLQVDLPDGLRRFIKEVDLGKNEKLFAGFESRVWEVESGFMGMAWSDGSFCNIWDDTSRQPESSKGVLTFFLSADQVQAASARAKDQGALFVSELDRWIPEVDIAQAQTNQYLRTRWAQDPFIGGGYTSFKPGQYVEFSDYLYIDSEDPDERVDVHVGSLVFAGEQFSDEHYGYMEGAAQTGRLSAEVVAGLIHGISDTTAVNLSVFNIDNLGDFLLGVVR</sequence>
<dbReference type="SUPFAM" id="SSF54373">
    <property type="entry name" value="FAD-linked reductases, C-terminal domain"/>
    <property type="match status" value="1"/>
</dbReference>
<evidence type="ECO:0000313" key="3">
    <source>
        <dbReference type="EMBL" id="NCJ06709.1"/>
    </source>
</evidence>
<dbReference type="Pfam" id="PF01593">
    <property type="entry name" value="Amino_oxidase"/>
    <property type="match status" value="1"/>
</dbReference>
<dbReference type="Gene3D" id="3.90.660.10">
    <property type="match status" value="1"/>
</dbReference>
<organism evidence="3 4">
    <name type="scientific">Petrachloros mirabilis ULC683</name>
    <dbReference type="NCBI Taxonomy" id="2781853"/>
    <lineage>
        <taxon>Bacteria</taxon>
        <taxon>Bacillati</taxon>
        <taxon>Cyanobacteriota</taxon>
        <taxon>Cyanophyceae</taxon>
        <taxon>Synechococcales</taxon>
        <taxon>Petrachlorosaceae</taxon>
        <taxon>Petrachloros</taxon>
        <taxon>Petrachloros mirabilis</taxon>
    </lineage>
</organism>
<comment type="similarity">
    <text evidence="1">Belongs to the flavin monoamine oxidase family.</text>
</comment>
<name>A0A8K2A797_9CYAN</name>
<dbReference type="PANTHER" id="PTHR43563:SF1">
    <property type="entry name" value="AMINE OXIDASE [FLAVIN-CONTAINING] B"/>
    <property type="match status" value="1"/>
</dbReference>
<dbReference type="PANTHER" id="PTHR43563">
    <property type="entry name" value="AMINE OXIDASE"/>
    <property type="match status" value="1"/>
</dbReference>
<dbReference type="InterPro" id="IPR002937">
    <property type="entry name" value="Amino_oxidase"/>
</dbReference>
<evidence type="ECO:0000313" key="4">
    <source>
        <dbReference type="Proteomes" id="UP000607397"/>
    </source>
</evidence>